<comment type="caution">
    <text evidence="2">The sequence shown here is derived from an EMBL/GenBank/DDBJ whole genome shotgun (WGS) entry which is preliminary data.</text>
</comment>
<dbReference type="EMBL" id="JACXVP010000002">
    <property type="protein sequence ID" value="KAG5624331.1"/>
    <property type="molecule type" value="Genomic_DNA"/>
</dbReference>
<evidence type="ECO:0000256" key="1">
    <source>
        <dbReference type="SAM" id="Phobius"/>
    </source>
</evidence>
<reference evidence="2 3" key="1">
    <citation type="submission" date="2020-09" db="EMBL/GenBank/DDBJ databases">
        <title>De no assembly of potato wild relative species, Solanum commersonii.</title>
        <authorList>
            <person name="Cho K."/>
        </authorList>
    </citation>
    <scope>NUCLEOTIDE SEQUENCE [LARGE SCALE GENOMIC DNA]</scope>
    <source>
        <strain evidence="2">LZ3.2</strain>
        <tissue evidence="2">Leaf</tissue>
    </source>
</reference>
<dbReference type="AlphaFoldDB" id="A0A9J6AJ28"/>
<protein>
    <submittedName>
        <fullName evidence="2">Uncharacterized protein</fullName>
    </submittedName>
</protein>
<organism evidence="2 3">
    <name type="scientific">Solanum commersonii</name>
    <name type="common">Commerson's wild potato</name>
    <name type="synonym">Commerson's nightshade</name>
    <dbReference type="NCBI Taxonomy" id="4109"/>
    <lineage>
        <taxon>Eukaryota</taxon>
        <taxon>Viridiplantae</taxon>
        <taxon>Streptophyta</taxon>
        <taxon>Embryophyta</taxon>
        <taxon>Tracheophyta</taxon>
        <taxon>Spermatophyta</taxon>
        <taxon>Magnoliopsida</taxon>
        <taxon>eudicotyledons</taxon>
        <taxon>Gunneridae</taxon>
        <taxon>Pentapetalae</taxon>
        <taxon>asterids</taxon>
        <taxon>lamiids</taxon>
        <taxon>Solanales</taxon>
        <taxon>Solanaceae</taxon>
        <taxon>Solanoideae</taxon>
        <taxon>Solaneae</taxon>
        <taxon>Solanum</taxon>
    </lineage>
</organism>
<dbReference type="Proteomes" id="UP000824120">
    <property type="component" value="Chromosome 2"/>
</dbReference>
<keyword evidence="1" id="KW-0472">Membrane</keyword>
<feature type="transmembrane region" description="Helical" evidence="1">
    <location>
        <begin position="51"/>
        <end position="73"/>
    </location>
</feature>
<accession>A0A9J6AJ28</accession>
<keyword evidence="1" id="KW-1133">Transmembrane helix</keyword>
<dbReference type="OrthoDB" id="429932at2759"/>
<evidence type="ECO:0000313" key="2">
    <source>
        <dbReference type="EMBL" id="KAG5624331.1"/>
    </source>
</evidence>
<name>A0A9J6AJ28_SOLCO</name>
<evidence type="ECO:0000313" key="3">
    <source>
        <dbReference type="Proteomes" id="UP000824120"/>
    </source>
</evidence>
<sequence>MFKYLLVFNSLDAGATKLALHQQHRNTTFQMICMLSPQALTEKERLRTPRFLMLFVGNWYKTTNFVFVLAILYKMALIVHDAITTNQFDGSKMHSKPMGVLHSLKESLLRIALVHPSVFFKIVDIERSVFVIPANLRIFPVWFLRFCSFACSEEDLLCTLASPSPWSYPYLGEATR</sequence>
<keyword evidence="3" id="KW-1185">Reference proteome</keyword>
<proteinExistence type="predicted"/>
<gene>
    <name evidence="2" type="ORF">H5410_009549</name>
</gene>
<keyword evidence="1" id="KW-0812">Transmembrane</keyword>